<dbReference type="EMBL" id="SKCS01000703">
    <property type="protein sequence ID" value="TNN04931.1"/>
    <property type="molecule type" value="Genomic_DNA"/>
</dbReference>
<keyword evidence="1" id="KW-0472">Membrane</keyword>
<dbReference type="OrthoDB" id="6244396at2759"/>
<dbReference type="Gene3D" id="2.60.40.150">
    <property type="entry name" value="C2 domain"/>
    <property type="match status" value="1"/>
</dbReference>
<evidence type="ECO:0000259" key="2">
    <source>
        <dbReference type="PROSITE" id="PS50004"/>
    </source>
</evidence>
<dbReference type="GO" id="GO:0030276">
    <property type="term" value="F:clathrin binding"/>
    <property type="evidence" value="ECO:0007669"/>
    <property type="project" value="TreeGrafter"/>
</dbReference>
<evidence type="ECO:0000313" key="3">
    <source>
        <dbReference type="EMBL" id="TNN04931.1"/>
    </source>
</evidence>
<organism evidence="3 4">
    <name type="scientific">Schistosoma japonicum</name>
    <name type="common">Blood fluke</name>
    <dbReference type="NCBI Taxonomy" id="6182"/>
    <lineage>
        <taxon>Eukaryota</taxon>
        <taxon>Metazoa</taxon>
        <taxon>Spiralia</taxon>
        <taxon>Lophotrochozoa</taxon>
        <taxon>Platyhelminthes</taxon>
        <taxon>Trematoda</taxon>
        <taxon>Digenea</taxon>
        <taxon>Strigeidida</taxon>
        <taxon>Schistosomatoidea</taxon>
        <taxon>Schistosomatidae</taxon>
        <taxon>Schistosoma</taxon>
    </lineage>
</organism>
<sequence>MNDNNVIQRFKGFITTTKLTPSQDNQFITGLLKFFHIHNTSLAIILFICLILSGILSLTLIWYLILVCWCKLLPNNKHSTLIFPNVDQHFKPFQLNQVYTKKGLLQYTLNYCTKLQTLTIGIINANDLNFPTNLTNYNTCVTITLSYWDYTHWILLDNQPMRTLYANGLKPQWNEKFTINLLKSQLLQTNLIIEVYICDSIGQDLCIGRIDVLLKEINSSLYMNKEYALTDLLKVYTVNFSDLGELCIGLQYEQLYCLRIRLIELLNLKNTINLNDVQIYCQLHHINQYGVKQILGEICIGSRSSQNTGVKHWLEMSNEPLNMTIMWHIWNPIT</sequence>
<dbReference type="STRING" id="6182.A0A4Z2CL34"/>
<dbReference type="GO" id="GO:0005544">
    <property type="term" value="F:calcium-dependent phospholipid binding"/>
    <property type="evidence" value="ECO:0007669"/>
    <property type="project" value="TreeGrafter"/>
</dbReference>
<dbReference type="GO" id="GO:0017156">
    <property type="term" value="P:calcium-ion regulated exocytosis"/>
    <property type="evidence" value="ECO:0007669"/>
    <property type="project" value="TreeGrafter"/>
</dbReference>
<dbReference type="PANTHER" id="PTHR10024">
    <property type="entry name" value="SYNAPTOTAGMIN"/>
    <property type="match status" value="1"/>
</dbReference>
<dbReference type="GO" id="GO:0001786">
    <property type="term" value="F:phosphatidylserine binding"/>
    <property type="evidence" value="ECO:0007669"/>
    <property type="project" value="TreeGrafter"/>
</dbReference>
<name>A0A4Z2CL34_SCHJA</name>
<gene>
    <name evidence="3" type="ORF">EWB00_010105</name>
</gene>
<dbReference type="GO" id="GO:0070382">
    <property type="term" value="C:exocytic vesicle"/>
    <property type="evidence" value="ECO:0007669"/>
    <property type="project" value="TreeGrafter"/>
</dbReference>
<keyword evidence="1" id="KW-0812">Transmembrane</keyword>
<dbReference type="CDD" id="cd00030">
    <property type="entry name" value="C2"/>
    <property type="match status" value="1"/>
</dbReference>
<evidence type="ECO:0000313" key="4">
    <source>
        <dbReference type="Proteomes" id="UP000311919"/>
    </source>
</evidence>
<dbReference type="GO" id="GO:0000149">
    <property type="term" value="F:SNARE binding"/>
    <property type="evidence" value="ECO:0007669"/>
    <property type="project" value="TreeGrafter"/>
</dbReference>
<reference evidence="3 4" key="1">
    <citation type="submission" date="2019-03" db="EMBL/GenBank/DDBJ databases">
        <title>An improved genome assembly of the fluke Schistosoma japonicum.</title>
        <authorList>
            <person name="Hu W."/>
            <person name="Luo F."/>
            <person name="Yin M."/>
            <person name="Mo X."/>
            <person name="Sun C."/>
            <person name="Wu Q."/>
            <person name="Zhu B."/>
            <person name="Xiang M."/>
            <person name="Wang J."/>
            <person name="Wang Y."/>
            <person name="Zhang T."/>
            <person name="Xu B."/>
            <person name="Zheng H."/>
            <person name="Feng Z."/>
        </authorList>
    </citation>
    <scope>NUCLEOTIDE SEQUENCE [LARGE SCALE GENOMIC DNA]</scope>
    <source>
        <strain evidence="3">HuSjv2</strain>
        <tissue evidence="3">Worms</tissue>
    </source>
</reference>
<dbReference type="SMART" id="SM00239">
    <property type="entry name" value="C2"/>
    <property type="match status" value="1"/>
</dbReference>
<feature type="transmembrane region" description="Helical" evidence="1">
    <location>
        <begin position="42"/>
        <end position="65"/>
    </location>
</feature>
<keyword evidence="4" id="KW-1185">Reference proteome</keyword>
<evidence type="ECO:0000256" key="1">
    <source>
        <dbReference type="SAM" id="Phobius"/>
    </source>
</evidence>
<dbReference type="InterPro" id="IPR000008">
    <property type="entry name" value="C2_dom"/>
</dbReference>
<keyword evidence="1" id="KW-1133">Transmembrane helix</keyword>
<dbReference type="PROSITE" id="PS50004">
    <property type="entry name" value="C2"/>
    <property type="match status" value="1"/>
</dbReference>
<comment type="caution">
    <text evidence="3">The sequence shown here is derived from an EMBL/GenBank/DDBJ whole genome shotgun (WGS) entry which is preliminary data.</text>
</comment>
<dbReference type="SUPFAM" id="SSF49562">
    <property type="entry name" value="C2 domain (Calcium/lipid-binding domain, CaLB)"/>
    <property type="match status" value="1"/>
</dbReference>
<dbReference type="GO" id="GO:0005886">
    <property type="term" value="C:plasma membrane"/>
    <property type="evidence" value="ECO:0007669"/>
    <property type="project" value="TreeGrafter"/>
</dbReference>
<dbReference type="Pfam" id="PF00168">
    <property type="entry name" value="C2"/>
    <property type="match status" value="1"/>
</dbReference>
<protein>
    <submittedName>
        <fullName evidence="3">C2 domain containing protein</fullName>
    </submittedName>
</protein>
<dbReference type="Proteomes" id="UP000311919">
    <property type="component" value="Unassembled WGS sequence"/>
</dbReference>
<accession>A0A4Z2CL34</accession>
<dbReference type="GO" id="GO:0005509">
    <property type="term" value="F:calcium ion binding"/>
    <property type="evidence" value="ECO:0007669"/>
    <property type="project" value="TreeGrafter"/>
</dbReference>
<dbReference type="AlphaFoldDB" id="A0A4Z2CL34"/>
<feature type="domain" description="C2" evidence="2">
    <location>
        <begin position="101"/>
        <end position="227"/>
    </location>
</feature>
<dbReference type="InterPro" id="IPR035892">
    <property type="entry name" value="C2_domain_sf"/>
</dbReference>
<proteinExistence type="predicted"/>